<dbReference type="EMBL" id="LXQA010808434">
    <property type="protein sequence ID" value="MCI72006.1"/>
    <property type="molecule type" value="Genomic_DNA"/>
</dbReference>
<keyword evidence="2" id="KW-1185">Reference proteome</keyword>
<dbReference type="Proteomes" id="UP000265520">
    <property type="component" value="Unassembled WGS sequence"/>
</dbReference>
<accession>A0A392UHT6</accession>
<comment type="caution">
    <text evidence="1">The sequence shown here is derived from an EMBL/GenBank/DDBJ whole genome shotgun (WGS) entry which is preliminary data.</text>
</comment>
<protein>
    <submittedName>
        <fullName evidence="1">Uncharacterized protein</fullName>
    </submittedName>
</protein>
<evidence type="ECO:0000313" key="2">
    <source>
        <dbReference type="Proteomes" id="UP000265520"/>
    </source>
</evidence>
<reference evidence="1 2" key="1">
    <citation type="journal article" date="2018" name="Front. Plant Sci.">
        <title>Red Clover (Trifolium pratense) and Zigzag Clover (T. medium) - A Picture of Genomic Similarities and Differences.</title>
        <authorList>
            <person name="Dluhosova J."/>
            <person name="Istvanek J."/>
            <person name="Nedelnik J."/>
            <person name="Repkova J."/>
        </authorList>
    </citation>
    <scope>NUCLEOTIDE SEQUENCE [LARGE SCALE GENOMIC DNA]</scope>
    <source>
        <strain evidence="2">cv. 10/8</strain>
        <tissue evidence="1">Leaf</tissue>
    </source>
</reference>
<organism evidence="1 2">
    <name type="scientific">Trifolium medium</name>
    <dbReference type="NCBI Taxonomy" id="97028"/>
    <lineage>
        <taxon>Eukaryota</taxon>
        <taxon>Viridiplantae</taxon>
        <taxon>Streptophyta</taxon>
        <taxon>Embryophyta</taxon>
        <taxon>Tracheophyta</taxon>
        <taxon>Spermatophyta</taxon>
        <taxon>Magnoliopsida</taxon>
        <taxon>eudicotyledons</taxon>
        <taxon>Gunneridae</taxon>
        <taxon>Pentapetalae</taxon>
        <taxon>rosids</taxon>
        <taxon>fabids</taxon>
        <taxon>Fabales</taxon>
        <taxon>Fabaceae</taxon>
        <taxon>Papilionoideae</taxon>
        <taxon>50 kb inversion clade</taxon>
        <taxon>NPAAA clade</taxon>
        <taxon>Hologalegina</taxon>
        <taxon>IRL clade</taxon>
        <taxon>Trifolieae</taxon>
        <taxon>Trifolium</taxon>
    </lineage>
</organism>
<name>A0A392UHT6_9FABA</name>
<dbReference type="AlphaFoldDB" id="A0A392UHT6"/>
<feature type="non-terminal residue" evidence="1">
    <location>
        <position position="1"/>
    </location>
</feature>
<evidence type="ECO:0000313" key="1">
    <source>
        <dbReference type="EMBL" id="MCI72006.1"/>
    </source>
</evidence>
<sequence>KYLVKNSLLKRAQVRMAPSASNLCLAFPHQWSASSWRTYPPNRTLCSS</sequence>
<proteinExistence type="predicted"/>